<organism evidence="2 3">
    <name type="scientific">Virgibacillus litoralis</name>
    <dbReference type="NCBI Taxonomy" id="578221"/>
    <lineage>
        <taxon>Bacteria</taxon>
        <taxon>Bacillati</taxon>
        <taxon>Bacillota</taxon>
        <taxon>Bacilli</taxon>
        <taxon>Bacillales</taxon>
        <taxon>Bacillaceae</taxon>
        <taxon>Virgibacillus</taxon>
    </lineage>
</organism>
<keyword evidence="1" id="KW-0812">Transmembrane</keyword>
<name>A0ABS4H9J8_9BACI</name>
<accession>A0ABS4H9J8</accession>
<protein>
    <submittedName>
        <fullName evidence="2">Uncharacterized protein</fullName>
    </submittedName>
</protein>
<dbReference type="EMBL" id="JAGGKK010000001">
    <property type="protein sequence ID" value="MBP1947548.1"/>
    <property type="molecule type" value="Genomic_DNA"/>
</dbReference>
<dbReference type="RefSeq" id="WP_209479155.1">
    <property type="nucleotide sequence ID" value="NZ_JAGGKK010000001.1"/>
</dbReference>
<keyword evidence="1" id="KW-0472">Membrane</keyword>
<comment type="caution">
    <text evidence="2">The sequence shown here is derived from an EMBL/GenBank/DDBJ whole genome shotgun (WGS) entry which is preliminary data.</text>
</comment>
<keyword evidence="3" id="KW-1185">Reference proteome</keyword>
<dbReference type="Proteomes" id="UP001519328">
    <property type="component" value="Unassembled WGS sequence"/>
</dbReference>
<keyword evidence="1" id="KW-1133">Transmembrane helix</keyword>
<evidence type="ECO:0000313" key="3">
    <source>
        <dbReference type="Proteomes" id="UP001519328"/>
    </source>
</evidence>
<reference evidence="2 3" key="1">
    <citation type="submission" date="2021-03" db="EMBL/GenBank/DDBJ databases">
        <title>Genomic Encyclopedia of Type Strains, Phase IV (KMG-IV): sequencing the most valuable type-strain genomes for metagenomic binning, comparative biology and taxonomic classification.</title>
        <authorList>
            <person name="Goeker M."/>
        </authorList>
    </citation>
    <scope>NUCLEOTIDE SEQUENCE [LARGE SCALE GENOMIC DNA]</scope>
    <source>
        <strain evidence="2 3">DSM 21085</strain>
    </source>
</reference>
<evidence type="ECO:0000313" key="2">
    <source>
        <dbReference type="EMBL" id="MBP1947548.1"/>
    </source>
</evidence>
<evidence type="ECO:0000256" key="1">
    <source>
        <dbReference type="SAM" id="Phobius"/>
    </source>
</evidence>
<proteinExistence type="predicted"/>
<feature type="transmembrane region" description="Helical" evidence="1">
    <location>
        <begin position="43"/>
        <end position="68"/>
    </location>
</feature>
<gene>
    <name evidence="2" type="ORF">J2Z82_000471</name>
</gene>
<sequence length="73" mass="8468">MKVQVAIIKPCYGFIKVVQTYMGELFNNKQTKRDKIRSFFQNLFEGCIGVGCVLPLFFSFLIVGFVFFDFLII</sequence>